<dbReference type="GO" id="GO:0003677">
    <property type="term" value="F:DNA binding"/>
    <property type="evidence" value="ECO:0007669"/>
    <property type="project" value="UniProtKB-KW"/>
</dbReference>
<organism evidence="8 9">
    <name type="scientific">Aspergillus bertholletiae</name>
    <dbReference type="NCBI Taxonomy" id="1226010"/>
    <lineage>
        <taxon>Eukaryota</taxon>
        <taxon>Fungi</taxon>
        <taxon>Dikarya</taxon>
        <taxon>Ascomycota</taxon>
        <taxon>Pezizomycotina</taxon>
        <taxon>Eurotiomycetes</taxon>
        <taxon>Eurotiomycetidae</taxon>
        <taxon>Eurotiales</taxon>
        <taxon>Aspergillaceae</taxon>
        <taxon>Aspergillus</taxon>
        <taxon>Aspergillus subgen. Circumdati</taxon>
    </lineage>
</organism>
<keyword evidence="2" id="KW-0805">Transcription regulation</keyword>
<keyword evidence="6" id="KW-0812">Transmembrane</keyword>
<keyword evidence="4" id="KW-0804">Transcription</keyword>
<dbReference type="EMBL" id="ML736229">
    <property type="protein sequence ID" value="KAE8377112.1"/>
    <property type="molecule type" value="Genomic_DNA"/>
</dbReference>
<evidence type="ECO:0000256" key="6">
    <source>
        <dbReference type="SAM" id="Phobius"/>
    </source>
</evidence>
<dbReference type="GO" id="GO:0006351">
    <property type="term" value="P:DNA-templated transcription"/>
    <property type="evidence" value="ECO:0007669"/>
    <property type="project" value="InterPro"/>
</dbReference>
<dbReference type="InterPro" id="IPR050987">
    <property type="entry name" value="AtrR-like"/>
</dbReference>
<dbReference type="CDD" id="cd00067">
    <property type="entry name" value="GAL4"/>
    <property type="match status" value="1"/>
</dbReference>
<evidence type="ECO:0000313" key="8">
    <source>
        <dbReference type="EMBL" id="KAE8377112.1"/>
    </source>
</evidence>
<feature type="transmembrane region" description="Helical" evidence="6">
    <location>
        <begin position="530"/>
        <end position="552"/>
    </location>
</feature>
<evidence type="ECO:0000256" key="5">
    <source>
        <dbReference type="ARBA" id="ARBA00023242"/>
    </source>
</evidence>
<dbReference type="PROSITE" id="PS50048">
    <property type="entry name" value="ZN2_CY6_FUNGAL_2"/>
    <property type="match status" value="1"/>
</dbReference>
<dbReference type="GO" id="GO:0009893">
    <property type="term" value="P:positive regulation of metabolic process"/>
    <property type="evidence" value="ECO:0007669"/>
    <property type="project" value="UniProtKB-ARBA"/>
</dbReference>
<accession>A0A5N7B4S8</accession>
<evidence type="ECO:0000256" key="2">
    <source>
        <dbReference type="ARBA" id="ARBA00023015"/>
    </source>
</evidence>
<dbReference type="InterPro" id="IPR007219">
    <property type="entry name" value="XnlR_reg_dom"/>
</dbReference>
<keyword evidence="3" id="KW-0238">DNA-binding</keyword>
<evidence type="ECO:0000256" key="1">
    <source>
        <dbReference type="ARBA" id="ARBA00022723"/>
    </source>
</evidence>
<evidence type="ECO:0000256" key="3">
    <source>
        <dbReference type="ARBA" id="ARBA00023125"/>
    </source>
</evidence>
<dbReference type="PANTHER" id="PTHR46910">
    <property type="entry name" value="TRANSCRIPTION FACTOR PDR1"/>
    <property type="match status" value="1"/>
</dbReference>
<dbReference type="SUPFAM" id="SSF57701">
    <property type="entry name" value="Zn2/Cys6 DNA-binding domain"/>
    <property type="match status" value="1"/>
</dbReference>
<keyword evidence="6" id="KW-1133">Transmembrane helix</keyword>
<keyword evidence="1" id="KW-0479">Metal-binding</keyword>
<dbReference type="GO" id="GO:0008270">
    <property type="term" value="F:zinc ion binding"/>
    <property type="evidence" value="ECO:0007669"/>
    <property type="project" value="InterPro"/>
</dbReference>
<name>A0A5N7B4S8_9EURO</name>
<dbReference type="Pfam" id="PF00172">
    <property type="entry name" value="Zn_clus"/>
    <property type="match status" value="1"/>
</dbReference>
<dbReference type="Pfam" id="PF04082">
    <property type="entry name" value="Fungal_trans"/>
    <property type="match status" value="1"/>
</dbReference>
<reference evidence="8 9" key="1">
    <citation type="submission" date="2019-04" db="EMBL/GenBank/DDBJ databases">
        <title>Friends and foes A comparative genomics studyof 23 Aspergillus species from section Flavi.</title>
        <authorList>
            <consortium name="DOE Joint Genome Institute"/>
            <person name="Kjaerbolling I."/>
            <person name="Vesth T."/>
            <person name="Frisvad J.C."/>
            <person name="Nybo J.L."/>
            <person name="Theobald S."/>
            <person name="Kildgaard S."/>
            <person name="Isbrandt T."/>
            <person name="Kuo A."/>
            <person name="Sato A."/>
            <person name="Lyhne E.K."/>
            <person name="Kogle M.E."/>
            <person name="Wiebenga A."/>
            <person name="Kun R.S."/>
            <person name="Lubbers R.J."/>
            <person name="Makela M.R."/>
            <person name="Barry K."/>
            <person name="Chovatia M."/>
            <person name="Clum A."/>
            <person name="Daum C."/>
            <person name="Haridas S."/>
            <person name="He G."/>
            <person name="LaButti K."/>
            <person name="Lipzen A."/>
            <person name="Mondo S."/>
            <person name="Riley R."/>
            <person name="Salamov A."/>
            <person name="Simmons B.A."/>
            <person name="Magnuson J.K."/>
            <person name="Henrissat B."/>
            <person name="Mortensen U.H."/>
            <person name="Larsen T.O."/>
            <person name="Devries R.P."/>
            <person name="Grigoriev I.V."/>
            <person name="Machida M."/>
            <person name="Baker S.E."/>
            <person name="Andersen M.R."/>
        </authorList>
    </citation>
    <scope>NUCLEOTIDE SEQUENCE [LARGE SCALE GENOMIC DNA]</scope>
    <source>
        <strain evidence="8 9">IBT 29228</strain>
    </source>
</reference>
<dbReference type="AlphaFoldDB" id="A0A5N7B4S8"/>
<dbReference type="PANTHER" id="PTHR46910:SF5">
    <property type="entry name" value="ZN(II)2CYS6 TRANSCRIPTION FACTOR (EUROFUNG)"/>
    <property type="match status" value="1"/>
</dbReference>
<dbReference type="SMART" id="SM00066">
    <property type="entry name" value="GAL4"/>
    <property type="match status" value="1"/>
</dbReference>
<keyword evidence="9" id="KW-1185">Reference proteome</keyword>
<dbReference type="InterPro" id="IPR001138">
    <property type="entry name" value="Zn2Cys6_DnaBD"/>
</dbReference>
<dbReference type="PROSITE" id="PS00463">
    <property type="entry name" value="ZN2_CY6_FUNGAL_1"/>
    <property type="match status" value="1"/>
</dbReference>
<dbReference type="GO" id="GO:0000981">
    <property type="term" value="F:DNA-binding transcription factor activity, RNA polymerase II-specific"/>
    <property type="evidence" value="ECO:0007669"/>
    <property type="project" value="InterPro"/>
</dbReference>
<dbReference type="CDD" id="cd12148">
    <property type="entry name" value="fungal_TF_MHR"/>
    <property type="match status" value="1"/>
</dbReference>
<evidence type="ECO:0000259" key="7">
    <source>
        <dbReference type="PROSITE" id="PS50048"/>
    </source>
</evidence>
<feature type="domain" description="Zn(2)-C6 fungal-type" evidence="7">
    <location>
        <begin position="23"/>
        <end position="50"/>
    </location>
</feature>
<dbReference type="Gene3D" id="4.10.240.10">
    <property type="entry name" value="Zn(2)-C6 fungal-type DNA-binding domain"/>
    <property type="match status" value="1"/>
</dbReference>
<evidence type="ECO:0000256" key="4">
    <source>
        <dbReference type="ARBA" id="ARBA00023163"/>
    </source>
</evidence>
<dbReference type="OrthoDB" id="103819at2759"/>
<protein>
    <recommendedName>
        <fullName evidence="7">Zn(2)-C6 fungal-type domain-containing protein</fullName>
    </recommendedName>
</protein>
<proteinExistence type="predicted"/>
<evidence type="ECO:0000313" key="9">
    <source>
        <dbReference type="Proteomes" id="UP000326198"/>
    </source>
</evidence>
<keyword evidence="6" id="KW-0472">Membrane</keyword>
<dbReference type="SMART" id="SM00906">
    <property type="entry name" value="Fungal_trans"/>
    <property type="match status" value="1"/>
</dbReference>
<dbReference type="InterPro" id="IPR036864">
    <property type="entry name" value="Zn2-C6_fun-type_DNA-bd_sf"/>
</dbReference>
<gene>
    <name evidence="8" type="ORF">BDV26DRAFT_264430</name>
</gene>
<keyword evidence="5" id="KW-0539">Nucleus</keyword>
<dbReference type="Proteomes" id="UP000326198">
    <property type="component" value="Unassembled WGS sequence"/>
</dbReference>
<sequence>MAGPDRRETIQARRHRLSVIPRACEGCKIRKVRCDRSVPCSNCQASGITCEQANPVRRSEARPRPERDLQAQIICLEERLVSLEQQLKTQGYVSEHRRKTIPDEAPAASEEAALQLTGTAPVYEGISSFTGQSILASDVAQKTANSEGAGEHSDLKSSLAYLKTLLQTPTRSSLTTEYRMSRAAAARSLPTMDHLLPIDLIIAVLQEIKLRRPIFLCSYAVNDRALVERLCQRVYFPTESISTGHLAAMHGIILTLLKEFTILRNPLCQKFDLKAHTSICEENFNTLVESYDVLAIPSFESIFALIMGFIKAQDEAKPLLCCTFIAAAASHCQMLGYHREIMYRSDNTGTSENMRRIFWTTYVFEKHMSLYFGRASSMQDFDIDAQYPAVSTDLAVKPWDESFVMGIRLAKIQGEIYDRLYSAEASKISHPERMRRVHGLAVDIQDWYTEFKEIDASKVNNPHIFKITRDSWDILYYSTFTSLLRAPIISGAACAEISSQCFRVARLSLQSHLRCFGSFQTSSFHSKADYANWVLLFSSFTPFIVIFLHAIAATSMDDIRLLDEIVESLQHIRYVSPSSDRLYQICSTFLQIAKGLVETRQSCVGTYNQQEDSLQFVTDSGPMSIFEPDCLHGLFGEDTSEYAPYLADHDLSAIFDSWATGLPAGINLFSKLGGI</sequence>